<protein>
    <submittedName>
        <fullName evidence="1">Uncharacterized protein</fullName>
    </submittedName>
</protein>
<proteinExistence type="predicted"/>
<organism evidence="1">
    <name type="scientific">Arundo donax</name>
    <name type="common">Giant reed</name>
    <name type="synonym">Donax arundinaceus</name>
    <dbReference type="NCBI Taxonomy" id="35708"/>
    <lineage>
        <taxon>Eukaryota</taxon>
        <taxon>Viridiplantae</taxon>
        <taxon>Streptophyta</taxon>
        <taxon>Embryophyta</taxon>
        <taxon>Tracheophyta</taxon>
        <taxon>Spermatophyta</taxon>
        <taxon>Magnoliopsida</taxon>
        <taxon>Liliopsida</taxon>
        <taxon>Poales</taxon>
        <taxon>Poaceae</taxon>
        <taxon>PACMAD clade</taxon>
        <taxon>Arundinoideae</taxon>
        <taxon>Arundineae</taxon>
        <taxon>Arundo</taxon>
    </lineage>
</organism>
<reference evidence="1" key="2">
    <citation type="journal article" date="2015" name="Data Brief">
        <title>Shoot transcriptome of the giant reed, Arundo donax.</title>
        <authorList>
            <person name="Barrero R.A."/>
            <person name="Guerrero F.D."/>
            <person name="Moolhuijzen P."/>
            <person name="Goolsby J.A."/>
            <person name="Tidwell J."/>
            <person name="Bellgard S.E."/>
            <person name="Bellgard M.I."/>
        </authorList>
    </citation>
    <scope>NUCLEOTIDE SEQUENCE</scope>
    <source>
        <tissue evidence="1">Shoot tissue taken approximately 20 cm above the soil surface</tissue>
    </source>
</reference>
<sequence>MIANCTTRQNEKKKKYCIHLTTGKEKNCLSQTHCTVLQLIFRIEVLCQMECRQAKPD</sequence>
<accession>A0A0A8YIZ3</accession>
<reference evidence="1" key="1">
    <citation type="submission" date="2014-09" db="EMBL/GenBank/DDBJ databases">
        <authorList>
            <person name="Magalhaes I.L.F."/>
            <person name="Oliveira U."/>
            <person name="Santos F.R."/>
            <person name="Vidigal T.H.D.A."/>
            <person name="Brescovit A.D."/>
            <person name="Santos A.J."/>
        </authorList>
    </citation>
    <scope>NUCLEOTIDE SEQUENCE</scope>
    <source>
        <tissue evidence="1">Shoot tissue taken approximately 20 cm above the soil surface</tissue>
    </source>
</reference>
<evidence type="ECO:0000313" key="1">
    <source>
        <dbReference type="EMBL" id="JAD25510.1"/>
    </source>
</evidence>
<dbReference type="AlphaFoldDB" id="A0A0A8YIZ3"/>
<dbReference type="EMBL" id="GBRH01272385">
    <property type="protein sequence ID" value="JAD25510.1"/>
    <property type="molecule type" value="Transcribed_RNA"/>
</dbReference>
<name>A0A0A8YIZ3_ARUDO</name>